<evidence type="ECO:0000313" key="1">
    <source>
        <dbReference type="EMBL" id="KAJ1170108.1"/>
    </source>
</evidence>
<accession>A0AAV7T223</accession>
<name>A0AAV7T223_PLEWA</name>
<protein>
    <submittedName>
        <fullName evidence="1">Uncharacterized protein</fullName>
    </submittedName>
</protein>
<organism evidence="1 2">
    <name type="scientific">Pleurodeles waltl</name>
    <name type="common">Iberian ribbed newt</name>
    <dbReference type="NCBI Taxonomy" id="8319"/>
    <lineage>
        <taxon>Eukaryota</taxon>
        <taxon>Metazoa</taxon>
        <taxon>Chordata</taxon>
        <taxon>Craniata</taxon>
        <taxon>Vertebrata</taxon>
        <taxon>Euteleostomi</taxon>
        <taxon>Amphibia</taxon>
        <taxon>Batrachia</taxon>
        <taxon>Caudata</taxon>
        <taxon>Salamandroidea</taxon>
        <taxon>Salamandridae</taxon>
        <taxon>Pleurodelinae</taxon>
        <taxon>Pleurodeles</taxon>
    </lineage>
</organism>
<sequence length="426" mass="48092">MLSSTTDYLKNYSDYILASEDILNTGTKPDGVHFDFTSLEQKMDQDFSTPEVSRFLAPKRRPNSEDKPSFKGMFKMESQSLRPRPQGTVTQLQLGQNLDYKASNVTEHNNLLMPLNEPIEHAITSKSTEVEKIDVFSTPPRNRNEYKHIAKDLFTVETLALWSTPQSTDLPRANEKKYHNSPEDMSVAFSELGQHVVSTGVTATGNSSSAGSLNEHSEYTKLYKRVFSTETKTAIQVSTEKAKAHIHKYNQTFLDYILAELAMFGQNFSHGFSKPERHTVAAPVTSRLGYAHATGLDYVHVTEDLFTVETQPAWSVEQRTAMSHTNKNSYSVDTEDMSEAFRSLGQHFYSLTDKAAAQSSFAKPLSSQQEFTMAPAGQFSMGTKSILSESYEAVIPQRNEAIQNLDQHLKVMKWKQSHFYLVHLKR</sequence>
<gene>
    <name evidence="1" type="ORF">NDU88_001989</name>
</gene>
<reference evidence="1" key="1">
    <citation type="journal article" date="2022" name="bioRxiv">
        <title>Sequencing and chromosome-scale assembly of the giantPleurodeles waltlgenome.</title>
        <authorList>
            <person name="Brown T."/>
            <person name="Elewa A."/>
            <person name="Iarovenko S."/>
            <person name="Subramanian E."/>
            <person name="Araus A.J."/>
            <person name="Petzold A."/>
            <person name="Susuki M."/>
            <person name="Suzuki K.-i.T."/>
            <person name="Hayashi T."/>
            <person name="Toyoda A."/>
            <person name="Oliveira C."/>
            <person name="Osipova E."/>
            <person name="Leigh N.D."/>
            <person name="Simon A."/>
            <person name="Yun M.H."/>
        </authorList>
    </citation>
    <scope>NUCLEOTIDE SEQUENCE</scope>
    <source>
        <strain evidence="1">20211129_DDA</strain>
        <tissue evidence="1">Liver</tissue>
    </source>
</reference>
<dbReference type="EMBL" id="JANPWB010000007">
    <property type="protein sequence ID" value="KAJ1170108.1"/>
    <property type="molecule type" value="Genomic_DNA"/>
</dbReference>
<evidence type="ECO:0000313" key="2">
    <source>
        <dbReference type="Proteomes" id="UP001066276"/>
    </source>
</evidence>
<proteinExistence type="predicted"/>
<comment type="caution">
    <text evidence="1">The sequence shown here is derived from an EMBL/GenBank/DDBJ whole genome shotgun (WGS) entry which is preliminary data.</text>
</comment>
<dbReference type="AlphaFoldDB" id="A0AAV7T223"/>
<keyword evidence="2" id="KW-1185">Reference proteome</keyword>
<dbReference type="Proteomes" id="UP001066276">
    <property type="component" value="Chromosome 4_1"/>
</dbReference>